<dbReference type="EMBL" id="BDQV01000064">
    <property type="protein sequence ID" value="GAY50690.1"/>
    <property type="molecule type" value="Genomic_DNA"/>
</dbReference>
<evidence type="ECO:0000313" key="2">
    <source>
        <dbReference type="EMBL" id="GAY50690.1"/>
    </source>
</evidence>
<dbReference type="Proteomes" id="UP000236630">
    <property type="component" value="Unassembled WGS sequence"/>
</dbReference>
<evidence type="ECO:0000313" key="3">
    <source>
        <dbReference type="Proteomes" id="UP000236630"/>
    </source>
</evidence>
<gene>
    <name evidence="2" type="ORF">CUMW_128670</name>
</gene>
<evidence type="ECO:0000256" key="1">
    <source>
        <dbReference type="SAM" id="Phobius"/>
    </source>
</evidence>
<keyword evidence="1" id="KW-0812">Transmembrane</keyword>
<keyword evidence="3" id="KW-1185">Reference proteome</keyword>
<reference evidence="2 3" key="1">
    <citation type="journal article" date="2017" name="Front. Genet.">
        <title>Draft sequencing of the heterozygous diploid genome of Satsuma (Citrus unshiu Marc.) using a hybrid assembly approach.</title>
        <authorList>
            <person name="Shimizu T."/>
            <person name="Tanizawa Y."/>
            <person name="Mochizuki T."/>
            <person name="Nagasaki H."/>
            <person name="Yoshioka T."/>
            <person name="Toyoda A."/>
            <person name="Fujiyama A."/>
            <person name="Kaminuma E."/>
            <person name="Nakamura Y."/>
        </authorList>
    </citation>
    <scope>NUCLEOTIDE SEQUENCE [LARGE SCALE GENOMIC DNA]</scope>
    <source>
        <strain evidence="3">cv. Miyagawa wase</strain>
    </source>
</reference>
<dbReference type="AlphaFoldDB" id="A0A2H5PE90"/>
<accession>A0A2H5PE90</accession>
<dbReference type="STRING" id="55188.A0A2H5PE90"/>
<name>A0A2H5PE90_CITUN</name>
<dbReference type="PANTHER" id="PTHR35731">
    <property type="entry name" value="8-AMINO-7-OXONONANOATE SYNTHASE"/>
    <property type="match status" value="1"/>
</dbReference>
<organism evidence="2 3">
    <name type="scientific">Citrus unshiu</name>
    <name type="common">Satsuma mandarin</name>
    <name type="synonym">Citrus nobilis var. unshiu</name>
    <dbReference type="NCBI Taxonomy" id="55188"/>
    <lineage>
        <taxon>Eukaryota</taxon>
        <taxon>Viridiplantae</taxon>
        <taxon>Streptophyta</taxon>
        <taxon>Embryophyta</taxon>
        <taxon>Tracheophyta</taxon>
        <taxon>Spermatophyta</taxon>
        <taxon>Magnoliopsida</taxon>
        <taxon>eudicotyledons</taxon>
        <taxon>Gunneridae</taxon>
        <taxon>Pentapetalae</taxon>
        <taxon>rosids</taxon>
        <taxon>malvids</taxon>
        <taxon>Sapindales</taxon>
        <taxon>Rutaceae</taxon>
        <taxon>Aurantioideae</taxon>
        <taxon>Citrus</taxon>
    </lineage>
</organism>
<comment type="caution">
    <text evidence="2">The sequence shown here is derived from an EMBL/GenBank/DDBJ whole genome shotgun (WGS) entry which is preliminary data.</text>
</comment>
<sequence length="255" mass="28675">MIALKAIQTALTPTAHLLFHTRRLTGTRTSFVSLCKSKDSESEESPSEGDIKKQELLARIAMLQAQKVRLTDYLDERSAYLTQFAEEANAEFDKIGEDALKGLDEASSRIMENIESQMQAFEESAEENRMEIEENDSKLAEFQGQMEEDRNDGLFFKSLGQKKPVGKAKATEEVKKIKEITTESAGSKTRRNIYLAFIGLLVIGIADSFISSSDWRKVAVLGAILVPLLLQFLHEQGMLSETEKRGHEKPDRENK</sequence>
<keyword evidence="1" id="KW-1133">Transmembrane helix</keyword>
<proteinExistence type="predicted"/>
<dbReference type="GO" id="GO:0009507">
    <property type="term" value="C:chloroplast"/>
    <property type="evidence" value="ECO:0007669"/>
    <property type="project" value="TreeGrafter"/>
</dbReference>
<keyword evidence="1" id="KW-0472">Membrane</keyword>
<protein>
    <submittedName>
        <fullName evidence="2">Uncharacterized protein</fullName>
    </submittedName>
</protein>
<dbReference type="PANTHER" id="PTHR35731:SF1">
    <property type="entry name" value="8-AMINO-7-OXONONANOATE SYNTHASE"/>
    <property type="match status" value="1"/>
</dbReference>
<feature type="transmembrane region" description="Helical" evidence="1">
    <location>
        <begin position="193"/>
        <end position="212"/>
    </location>
</feature>